<dbReference type="InterPro" id="IPR039928">
    <property type="entry name" value="LNK"/>
</dbReference>
<dbReference type="PANTHER" id="PTHR33334:SF8">
    <property type="entry name" value="PROTEIN LNK1"/>
    <property type="match status" value="1"/>
</dbReference>
<gene>
    <name evidence="1" type="ORF">MKW94_004088</name>
</gene>
<comment type="caution">
    <text evidence="1">The sequence shown here is derived from an EMBL/GenBank/DDBJ whole genome shotgun (WGS) entry which is preliminary data.</text>
</comment>
<dbReference type="GO" id="GO:0007623">
    <property type="term" value="P:circadian rhythm"/>
    <property type="evidence" value="ECO:0007669"/>
    <property type="project" value="InterPro"/>
</dbReference>
<keyword evidence="2" id="KW-1185">Reference proteome</keyword>
<dbReference type="GO" id="GO:0006355">
    <property type="term" value="P:regulation of DNA-templated transcription"/>
    <property type="evidence" value="ECO:0007669"/>
    <property type="project" value="InterPro"/>
</dbReference>
<dbReference type="PANTHER" id="PTHR33334">
    <property type="entry name" value="PROTEIN LNK1"/>
    <property type="match status" value="1"/>
</dbReference>
<protein>
    <recommendedName>
        <fullName evidence="3">Protein LNK1</fullName>
    </recommendedName>
</protein>
<proteinExistence type="predicted"/>
<dbReference type="AlphaFoldDB" id="A0AA42AYD5"/>
<evidence type="ECO:0008006" key="3">
    <source>
        <dbReference type="Google" id="ProtNLM"/>
    </source>
</evidence>
<organism evidence="1 2">
    <name type="scientific">Papaver nudicaule</name>
    <name type="common">Iceland poppy</name>
    <dbReference type="NCBI Taxonomy" id="74823"/>
    <lineage>
        <taxon>Eukaryota</taxon>
        <taxon>Viridiplantae</taxon>
        <taxon>Streptophyta</taxon>
        <taxon>Embryophyta</taxon>
        <taxon>Tracheophyta</taxon>
        <taxon>Spermatophyta</taxon>
        <taxon>Magnoliopsida</taxon>
        <taxon>Ranunculales</taxon>
        <taxon>Papaveraceae</taxon>
        <taxon>Papaveroideae</taxon>
        <taxon>Papaver</taxon>
    </lineage>
</organism>
<evidence type="ECO:0000313" key="1">
    <source>
        <dbReference type="EMBL" id="MCL7044802.1"/>
    </source>
</evidence>
<accession>A0AA42AYD5</accession>
<dbReference type="Proteomes" id="UP001177140">
    <property type="component" value="Unassembled WGS sequence"/>
</dbReference>
<dbReference type="EMBL" id="JAJJMA010262206">
    <property type="protein sequence ID" value="MCL7044802.1"/>
    <property type="molecule type" value="Genomic_DNA"/>
</dbReference>
<evidence type="ECO:0000313" key="2">
    <source>
        <dbReference type="Proteomes" id="UP001177140"/>
    </source>
</evidence>
<sequence>MSDWSMYNELDDISWDEVGESDDHIVPRRNALKGFVFPAQVGFGKKDRCGQISPFINNHGCRFTPKDGVRGRVGVHNIKYPMLENNFWSGSPEGLSLDSGDTNLIQEIANFACADAKLSNNCFLDNNMTSSGNESCGNGVFDEKLVASDSSFSRFQLGNFTPTDSKFCIDGDEQKDSTNLLYYGWPDIGNFEDVEKLFSCDSTYGQGNPSYDNEVSWLSSPVDSSDDALRSSFNSSISEWKSTPKQSEGNAKYLCSSLTPSSTNFGQQNVFDTSWMNSQNLRAHVSSSASPSFCNMVDIDAEDRRLSLSNEQVSAFALDHAPMETSSDFLPEVPSGILEENIASHNQYLPTQVSYATGYQHEDLVFHQAQASLTDQVPIEGKLHESLNAVELLGIEGPAASDKSTVSGNPCESTLLNDASVETSGLRQLLRIMKQLDSRTKLCIRDSLYRLARSADQRHNLGLSKSSGRDILDEKEVITTEEANMSSELKDLEADTNSIDRSVAHLLFQVPAKPSAGLSYGSLSLDQKIVVGTELVVFIWNQFLAENEQKSSFLSKSHFCLVPRS</sequence>
<reference evidence="1" key="1">
    <citation type="submission" date="2022-03" db="EMBL/GenBank/DDBJ databases">
        <title>A functionally conserved STORR gene fusion in Papaver species that diverged 16.8 million years ago.</title>
        <authorList>
            <person name="Catania T."/>
        </authorList>
    </citation>
    <scope>NUCLEOTIDE SEQUENCE</scope>
    <source>
        <strain evidence="1">S-191538</strain>
    </source>
</reference>
<name>A0AA42AYD5_PAPNU</name>